<evidence type="ECO:0000313" key="3">
    <source>
        <dbReference type="Proteomes" id="UP000324897"/>
    </source>
</evidence>
<reference evidence="2 3" key="1">
    <citation type="journal article" date="2019" name="Sci. Rep.">
        <title>A high-quality genome of Eragrostis curvula grass provides insights into Poaceae evolution and supports new strategies to enhance forage quality.</title>
        <authorList>
            <person name="Carballo J."/>
            <person name="Santos B.A.C.M."/>
            <person name="Zappacosta D."/>
            <person name="Garbus I."/>
            <person name="Selva J.P."/>
            <person name="Gallo C.A."/>
            <person name="Diaz A."/>
            <person name="Albertini E."/>
            <person name="Caccamo M."/>
            <person name="Echenique V."/>
        </authorList>
    </citation>
    <scope>NUCLEOTIDE SEQUENCE [LARGE SCALE GENOMIC DNA]</scope>
    <source>
        <strain evidence="3">cv. Victoria</strain>
        <tissue evidence="2">Leaf</tissue>
    </source>
</reference>
<dbReference type="Gramene" id="TVU07864">
    <property type="protein sequence ID" value="TVU07864"/>
    <property type="gene ID" value="EJB05_41237"/>
</dbReference>
<protein>
    <submittedName>
        <fullName evidence="2">Uncharacterized protein</fullName>
    </submittedName>
</protein>
<dbReference type="AlphaFoldDB" id="A0A5J9T983"/>
<gene>
    <name evidence="2" type="ORF">EJB05_41237</name>
</gene>
<dbReference type="Proteomes" id="UP000324897">
    <property type="component" value="Chromosome 3"/>
</dbReference>
<feature type="compositionally biased region" description="Polar residues" evidence="1">
    <location>
        <begin position="1"/>
        <end position="16"/>
    </location>
</feature>
<name>A0A5J9T983_9POAL</name>
<comment type="caution">
    <text evidence="2">The sequence shown here is derived from an EMBL/GenBank/DDBJ whole genome shotgun (WGS) entry which is preliminary data.</text>
</comment>
<proteinExistence type="predicted"/>
<feature type="region of interest" description="Disordered" evidence="1">
    <location>
        <begin position="1"/>
        <end position="22"/>
    </location>
</feature>
<sequence length="123" mass="13691">MWTQVSGDSLTGSARRSGSLLRLPHRVQPRCHGGKGHDASPCPVNDVAAIKLAGFPPMLNSSVHEPQPLYHFSAHVHGTLQRIEYAQPIRKEHVGSRREKAKRQFAASYAWFPEENGLMVQNL</sequence>
<keyword evidence="3" id="KW-1185">Reference proteome</keyword>
<dbReference type="EMBL" id="RWGY01000039">
    <property type="protein sequence ID" value="TVU07864.1"/>
    <property type="molecule type" value="Genomic_DNA"/>
</dbReference>
<accession>A0A5J9T983</accession>
<evidence type="ECO:0000256" key="1">
    <source>
        <dbReference type="SAM" id="MobiDB-lite"/>
    </source>
</evidence>
<organism evidence="2 3">
    <name type="scientific">Eragrostis curvula</name>
    <name type="common">weeping love grass</name>
    <dbReference type="NCBI Taxonomy" id="38414"/>
    <lineage>
        <taxon>Eukaryota</taxon>
        <taxon>Viridiplantae</taxon>
        <taxon>Streptophyta</taxon>
        <taxon>Embryophyta</taxon>
        <taxon>Tracheophyta</taxon>
        <taxon>Spermatophyta</taxon>
        <taxon>Magnoliopsida</taxon>
        <taxon>Liliopsida</taxon>
        <taxon>Poales</taxon>
        <taxon>Poaceae</taxon>
        <taxon>PACMAD clade</taxon>
        <taxon>Chloridoideae</taxon>
        <taxon>Eragrostideae</taxon>
        <taxon>Eragrostidinae</taxon>
        <taxon>Eragrostis</taxon>
    </lineage>
</organism>
<evidence type="ECO:0000313" key="2">
    <source>
        <dbReference type="EMBL" id="TVU07864.1"/>
    </source>
</evidence>